<organism evidence="2 3">
    <name type="scientific">Candidatus Magnetominusculus xianensis</name>
    <dbReference type="NCBI Taxonomy" id="1748249"/>
    <lineage>
        <taxon>Bacteria</taxon>
        <taxon>Pseudomonadati</taxon>
        <taxon>Nitrospirota</taxon>
        <taxon>Nitrospiria</taxon>
        <taxon>Nitrospirales</taxon>
        <taxon>Nitrospiraceae</taxon>
        <taxon>Candidatus Magnetominusculus</taxon>
    </lineage>
</organism>
<keyword evidence="3" id="KW-1185">Reference proteome</keyword>
<evidence type="ECO:0000313" key="2">
    <source>
        <dbReference type="EMBL" id="KWT84064.1"/>
    </source>
</evidence>
<dbReference type="Proteomes" id="UP000060487">
    <property type="component" value="Unassembled WGS sequence"/>
</dbReference>
<proteinExistence type="predicted"/>
<gene>
    <name evidence="2" type="ORF">ASN18_1991</name>
</gene>
<dbReference type="Pfam" id="PF13649">
    <property type="entry name" value="Methyltransf_25"/>
    <property type="match status" value="1"/>
</dbReference>
<accession>A0ABR5SI20</accession>
<dbReference type="Gene3D" id="3.40.50.150">
    <property type="entry name" value="Vaccinia Virus protein VP39"/>
    <property type="match status" value="1"/>
</dbReference>
<dbReference type="RefSeq" id="WP_236861655.1">
    <property type="nucleotide sequence ID" value="NZ_LNQR01000070.1"/>
</dbReference>
<comment type="caution">
    <text evidence="2">The sequence shown here is derived from an EMBL/GenBank/DDBJ whole genome shotgun (WGS) entry which is preliminary data.</text>
</comment>
<evidence type="ECO:0000313" key="3">
    <source>
        <dbReference type="Proteomes" id="UP000060487"/>
    </source>
</evidence>
<dbReference type="EMBL" id="LNQR01000070">
    <property type="protein sequence ID" value="KWT84064.1"/>
    <property type="molecule type" value="Genomic_DNA"/>
</dbReference>
<protein>
    <recommendedName>
        <fullName evidence="1">Methyltransferase domain-containing protein</fullName>
    </recommendedName>
</protein>
<evidence type="ECO:0000259" key="1">
    <source>
        <dbReference type="Pfam" id="PF13649"/>
    </source>
</evidence>
<dbReference type="InterPro" id="IPR041698">
    <property type="entry name" value="Methyltransf_25"/>
</dbReference>
<name>A0ABR5SI20_9BACT</name>
<dbReference type="CDD" id="cd02440">
    <property type="entry name" value="AdoMet_MTases"/>
    <property type="match status" value="1"/>
</dbReference>
<reference evidence="2 3" key="1">
    <citation type="submission" date="2015-11" db="EMBL/GenBank/DDBJ databases">
        <authorList>
            <person name="Lin W."/>
        </authorList>
    </citation>
    <scope>NUCLEOTIDE SEQUENCE [LARGE SCALE GENOMIC DNA]</scope>
    <source>
        <strain evidence="2 3">HCH-1</strain>
    </source>
</reference>
<dbReference type="SUPFAM" id="SSF53335">
    <property type="entry name" value="S-adenosyl-L-methionine-dependent methyltransferases"/>
    <property type="match status" value="1"/>
</dbReference>
<feature type="domain" description="Methyltransferase" evidence="1">
    <location>
        <begin position="77"/>
        <end position="169"/>
    </location>
</feature>
<sequence length="289" mass="33625">MRKWYKYSLNAGERGNIFAGLDEQYLEHAVSMGGYDTDKAYNSKSDFFNKYFFGYHLGRLQHYDEFIRSHLRKDEHILSTASGRCANELYLMEHGGYNITCSDLDISDEMYRETLKLFPQYKFNKLNILAAPAPQTYDAVLNLSMIYLLDDDKLRTFFKHVSQSLRPGGKLILDSSGSTDNYLSYLIHECLLKYEIVYLLRAKRLLTTARLEGVVTKHHGFRRTDREIIAAAGEFGLKLQDKNNYAFLVDFKRSYLLNKLIAASRPAEAIFTILGKYIPYIRMFCFYKT</sequence>
<dbReference type="InterPro" id="IPR029063">
    <property type="entry name" value="SAM-dependent_MTases_sf"/>
</dbReference>